<dbReference type="InterPro" id="IPR005467">
    <property type="entry name" value="His_kinase_dom"/>
</dbReference>
<dbReference type="InterPro" id="IPR052023">
    <property type="entry name" value="Histidine_kinase_KdpD"/>
</dbReference>
<dbReference type="InterPro" id="IPR006016">
    <property type="entry name" value="UspA"/>
</dbReference>
<dbReference type="Gene3D" id="3.30.565.10">
    <property type="entry name" value="Histidine kinase-like ATPase, C-terminal domain"/>
    <property type="match status" value="1"/>
</dbReference>
<evidence type="ECO:0000256" key="11">
    <source>
        <dbReference type="ARBA" id="ARBA00023012"/>
    </source>
</evidence>
<dbReference type="PANTHER" id="PTHR45569">
    <property type="entry name" value="SENSOR PROTEIN KDPD"/>
    <property type="match status" value="1"/>
</dbReference>
<feature type="domain" description="Histidine kinase" evidence="14">
    <location>
        <begin position="680"/>
        <end position="898"/>
    </location>
</feature>
<dbReference type="GO" id="GO:0000155">
    <property type="term" value="F:phosphorelay sensor kinase activity"/>
    <property type="evidence" value="ECO:0007669"/>
    <property type="project" value="InterPro"/>
</dbReference>
<evidence type="ECO:0000256" key="10">
    <source>
        <dbReference type="ARBA" id="ARBA00022989"/>
    </source>
</evidence>
<dbReference type="Pfam" id="PF02702">
    <property type="entry name" value="KdpD"/>
    <property type="match status" value="1"/>
</dbReference>
<dbReference type="InterPro" id="IPR003594">
    <property type="entry name" value="HATPase_dom"/>
</dbReference>
<dbReference type="InterPro" id="IPR036890">
    <property type="entry name" value="HATPase_C_sf"/>
</dbReference>
<keyword evidence="5 15" id="KW-0808">Transferase</keyword>
<dbReference type="SUPFAM" id="SSF55781">
    <property type="entry name" value="GAF domain-like"/>
    <property type="match status" value="1"/>
</dbReference>
<evidence type="ECO:0000256" key="6">
    <source>
        <dbReference type="ARBA" id="ARBA00022692"/>
    </source>
</evidence>
<dbReference type="InterPro" id="IPR014729">
    <property type="entry name" value="Rossmann-like_a/b/a_fold"/>
</dbReference>
<dbReference type="SUPFAM" id="SSF55874">
    <property type="entry name" value="ATPase domain of HSP90 chaperone/DNA topoisomerase II/histidine kinase"/>
    <property type="match status" value="1"/>
</dbReference>
<dbReference type="InterPro" id="IPR029016">
    <property type="entry name" value="GAF-like_dom_sf"/>
</dbReference>
<dbReference type="InterPro" id="IPR036097">
    <property type="entry name" value="HisK_dim/P_sf"/>
</dbReference>
<dbReference type="Gene3D" id="3.30.450.40">
    <property type="match status" value="1"/>
</dbReference>
<dbReference type="AlphaFoldDB" id="A0A840SKD8"/>
<dbReference type="InterPro" id="IPR003852">
    <property type="entry name" value="Sig_transdc_His_kinase_KdpD_N"/>
</dbReference>
<dbReference type="FunFam" id="3.40.50.300:FF:000483">
    <property type="entry name" value="Sensor histidine kinase KdpD"/>
    <property type="match status" value="1"/>
</dbReference>
<dbReference type="Pfam" id="PF13492">
    <property type="entry name" value="GAF_3"/>
    <property type="match status" value="1"/>
</dbReference>
<evidence type="ECO:0000256" key="4">
    <source>
        <dbReference type="ARBA" id="ARBA00022553"/>
    </source>
</evidence>
<reference evidence="15 16" key="1">
    <citation type="submission" date="2020-08" db="EMBL/GenBank/DDBJ databases">
        <title>Genomic Encyclopedia of Type Strains, Phase IV (KMG-IV): sequencing the most valuable type-strain genomes for metagenomic binning, comparative biology and taxonomic classification.</title>
        <authorList>
            <person name="Goeker M."/>
        </authorList>
    </citation>
    <scope>NUCLEOTIDE SEQUENCE [LARGE SCALE GENOMIC DNA]</scope>
    <source>
        <strain evidence="15 16">DSM 101730</strain>
    </source>
</reference>
<keyword evidence="10 13" id="KW-1133">Transmembrane helix</keyword>
<dbReference type="EMBL" id="JACHFM010000002">
    <property type="protein sequence ID" value="MBB5222407.1"/>
    <property type="molecule type" value="Genomic_DNA"/>
</dbReference>
<dbReference type="Proteomes" id="UP000549457">
    <property type="component" value="Unassembled WGS sequence"/>
</dbReference>
<dbReference type="Gene3D" id="1.10.287.130">
    <property type="match status" value="1"/>
</dbReference>
<evidence type="ECO:0000256" key="5">
    <source>
        <dbReference type="ARBA" id="ARBA00022679"/>
    </source>
</evidence>
<dbReference type="CDD" id="cd01987">
    <property type="entry name" value="USP_KdpD-like"/>
    <property type="match status" value="1"/>
</dbReference>
<dbReference type="Gene3D" id="3.40.50.300">
    <property type="entry name" value="P-loop containing nucleotide triphosphate hydrolases"/>
    <property type="match status" value="1"/>
</dbReference>
<dbReference type="EC" id="2.7.13.3" evidence="3"/>
<dbReference type="InterPro" id="IPR004358">
    <property type="entry name" value="Sig_transdc_His_kin-like_C"/>
</dbReference>
<evidence type="ECO:0000256" key="3">
    <source>
        <dbReference type="ARBA" id="ARBA00012438"/>
    </source>
</evidence>
<dbReference type="Pfam" id="PF00582">
    <property type="entry name" value="Usp"/>
    <property type="match status" value="1"/>
</dbReference>
<dbReference type="InterPro" id="IPR025201">
    <property type="entry name" value="KdpD_TM"/>
</dbReference>
<evidence type="ECO:0000256" key="1">
    <source>
        <dbReference type="ARBA" id="ARBA00000085"/>
    </source>
</evidence>
<dbReference type="Gene3D" id="1.20.120.620">
    <property type="entry name" value="Backbone structure of the membrane domain of e. Coli histidine kinase receptor kdpd"/>
    <property type="match status" value="1"/>
</dbReference>
<dbReference type="GO" id="GO:0005737">
    <property type="term" value="C:cytoplasm"/>
    <property type="evidence" value="ECO:0007669"/>
    <property type="project" value="UniProtKB-ARBA"/>
</dbReference>
<evidence type="ECO:0000313" key="15">
    <source>
        <dbReference type="EMBL" id="MBB5222407.1"/>
    </source>
</evidence>
<dbReference type="GO" id="GO:0005524">
    <property type="term" value="F:ATP binding"/>
    <property type="evidence" value="ECO:0007669"/>
    <property type="project" value="UniProtKB-KW"/>
</dbReference>
<keyword evidence="9" id="KW-0067">ATP-binding</keyword>
<dbReference type="GO" id="GO:0005886">
    <property type="term" value="C:plasma membrane"/>
    <property type="evidence" value="ECO:0007669"/>
    <property type="project" value="TreeGrafter"/>
</dbReference>
<feature type="transmembrane region" description="Helical" evidence="13">
    <location>
        <begin position="485"/>
        <end position="503"/>
    </location>
</feature>
<dbReference type="CDD" id="cd00082">
    <property type="entry name" value="HisKA"/>
    <property type="match status" value="1"/>
</dbReference>
<dbReference type="Gene3D" id="3.40.50.620">
    <property type="entry name" value="HUPs"/>
    <property type="match status" value="1"/>
</dbReference>
<protein>
    <recommendedName>
        <fullName evidence="3">histidine kinase</fullName>
        <ecNumber evidence="3">2.7.13.3</ecNumber>
    </recommendedName>
</protein>
<keyword evidence="6 13" id="KW-0812">Transmembrane</keyword>
<accession>A0A840SKD8</accession>
<dbReference type="InterPro" id="IPR027417">
    <property type="entry name" value="P-loop_NTPase"/>
</dbReference>
<evidence type="ECO:0000256" key="7">
    <source>
        <dbReference type="ARBA" id="ARBA00022741"/>
    </source>
</evidence>
<dbReference type="SUPFAM" id="SSF52402">
    <property type="entry name" value="Adenine nucleotide alpha hydrolases-like"/>
    <property type="match status" value="1"/>
</dbReference>
<evidence type="ECO:0000256" key="12">
    <source>
        <dbReference type="ARBA" id="ARBA00023136"/>
    </source>
</evidence>
<keyword evidence="11" id="KW-0902">Two-component regulatory system</keyword>
<keyword evidence="7" id="KW-0547">Nucleotide-binding</keyword>
<dbReference type="SUPFAM" id="SSF47384">
    <property type="entry name" value="Homodimeric domain of signal transducing histidine kinase"/>
    <property type="match status" value="1"/>
</dbReference>
<sequence length="906" mass="97383">MAEEADTRPSPDALLEEALRETRGRLKIFLGAAPGVGKTYAMLSAAHDRRADGTDVVVGVVETHGRVETQALARGFETIPRRHIVDRGRSYEEMDLDAIIARRPTLVLVDELAHTNAPGSRHPKRYLDVEELLDAGIDVYTTVNIQHVESLNDIVAQITRIRVRETVPDRIIDRADDIEVIDITPDDLIRRLKEGKVYVRETATRALRHYFSRGNLTALRELALRGTAARVDAQLLSHMRANAISGPWAAGDRVLVCVSEDPASAGLVRYAKRLADRLHAPWTAVTIETPRSAELPDVERDRTADTLRLAQRLGGEALTLPGGGHTIAEDVLAYARTQNVTQIVIGKSSRSRLFELLHGSVVHDLVRQAGGQSVHVIAGDGTGGAAAEPVPAKTVRTRDPVRRASWPPYAAAVLAITAAFAFVMLIRPFIGVESLDLVFLTAVVGVAVRFGLWPSLFAVAVGSLAYNFFFLAPTYTLTIASPTNVAQFLLFALVAVLVSNLAAQVRGQALTAQARARTTEALYAFSRKLAGVSTLDDVLWATAYQLASQLDVQVVMLMPDERGDIAVSAGYPPEDTLEPADIAAAKLAFESNRAAGRGSDTLPGARRLFMPLRTGRGAVGVVGLDSERPGPILTPDGRRLFDALADQAAVAIERVTLVEDVETAMRAAEADRLRQALLTSISHDLRTPLASILGAAETLRDFSADLGPEGRTDLLATVITEADRLNRFIANLLDMTRLESGAIAPNRSPQDLTEVIASALERASRVLAGHHIAVDLADDLPQVDIDPVLFEQVLFNVLDNAAKYSPEGTTIRVEARADPVRSATIRVLDEGDGLPPGEIERVFDKFHRAGKGDRVRAGTGLGLAVCRGFVQAMGGSIVAANRIDGHGAVLTITLPASTGNGTGHIA</sequence>
<evidence type="ECO:0000259" key="14">
    <source>
        <dbReference type="PROSITE" id="PS50109"/>
    </source>
</evidence>
<dbReference type="SMART" id="SM00388">
    <property type="entry name" value="HisKA"/>
    <property type="match status" value="1"/>
</dbReference>
<keyword evidence="16" id="KW-1185">Reference proteome</keyword>
<dbReference type="Pfam" id="PF00512">
    <property type="entry name" value="HisKA"/>
    <property type="match status" value="1"/>
</dbReference>
<evidence type="ECO:0000256" key="9">
    <source>
        <dbReference type="ARBA" id="ARBA00022840"/>
    </source>
</evidence>
<keyword evidence="4" id="KW-0597">Phosphoprotein</keyword>
<dbReference type="PROSITE" id="PS50109">
    <property type="entry name" value="HIS_KIN"/>
    <property type="match status" value="1"/>
</dbReference>
<evidence type="ECO:0000313" key="16">
    <source>
        <dbReference type="Proteomes" id="UP000549457"/>
    </source>
</evidence>
<comment type="caution">
    <text evidence="15">The sequence shown here is derived from an EMBL/GenBank/DDBJ whole genome shotgun (WGS) entry which is preliminary data.</text>
</comment>
<gene>
    <name evidence="15" type="ORF">HNP73_002343</name>
</gene>
<dbReference type="InterPro" id="IPR003661">
    <property type="entry name" value="HisK_dim/P_dom"/>
</dbReference>
<dbReference type="RefSeq" id="WP_184149190.1">
    <property type="nucleotide sequence ID" value="NZ_JACHFM010000002.1"/>
</dbReference>
<evidence type="ECO:0000256" key="2">
    <source>
        <dbReference type="ARBA" id="ARBA00004141"/>
    </source>
</evidence>
<dbReference type="InterPro" id="IPR038318">
    <property type="entry name" value="KdpD_sf"/>
</dbReference>
<evidence type="ECO:0000256" key="13">
    <source>
        <dbReference type="SAM" id="Phobius"/>
    </source>
</evidence>
<feature type="transmembrane region" description="Helical" evidence="13">
    <location>
        <begin position="406"/>
        <end position="426"/>
    </location>
</feature>
<name>A0A840SKD8_9RHOB</name>
<comment type="subcellular location">
    <subcellularLocation>
        <location evidence="2">Membrane</location>
        <topology evidence="2">Multi-pass membrane protein</topology>
    </subcellularLocation>
</comment>
<feature type="transmembrane region" description="Helical" evidence="13">
    <location>
        <begin position="438"/>
        <end position="465"/>
    </location>
</feature>
<organism evidence="15 16">
    <name type="scientific">Amaricoccus macauensis</name>
    <dbReference type="NCBI Taxonomy" id="57001"/>
    <lineage>
        <taxon>Bacteria</taxon>
        <taxon>Pseudomonadati</taxon>
        <taxon>Pseudomonadota</taxon>
        <taxon>Alphaproteobacteria</taxon>
        <taxon>Rhodobacterales</taxon>
        <taxon>Paracoccaceae</taxon>
        <taxon>Amaricoccus</taxon>
    </lineage>
</organism>
<dbReference type="Pfam" id="PF02518">
    <property type="entry name" value="HATPase_c"/>
    <property type="match status" value="1"/>
</dbReference>
<keyword evidence="8 15" id="KW-0418">Kinase</keyword>
<dbReference type="Pfam" id="PF13493">
    <property type="entry name" value="DUF4118"/>
    <property type="match status" value="1"/>
</dbReference>
<dbReference type="SMART" id="SM00387">
    <property type="entry name" value="HATPase_c"/>
    <property type="match status" value="1"/>
</dbReference>
<proteinExistence type="predicted"/>
<keyword evidence="12 13" id="KW-0472">Membrane</keyword>
<evidence type="ECO:0000256" key="8">
    <source>
        <dbReference type="ARBA" id="ARBA00022777"/>
    </source>
</evidence>
<dbReference type="PRINTS" id="PR00344">
    <property type="entry name" value="BCTRLSENSOR"/>
</dbReference>
<dbReference type="InterPro" id="IPR003018">
    <property type="entry name" value="GAF"/>
</dbReference>
<dbReference type="PANTHER" id="PTHR45569:SF1">
    <property type="entry name" value="SENSOR PROTEIN KDPD"/>
    <property type="match status" value="1"/>
</dbReference>
<comment type="catalytic activity">
    <reaction evidence="1">
        <text>ATP + protein L-histidine = ADP + protein N-phospho-L-histidine.</text>
        <dbReference type="EC" id="2.7.13.3"/>
    </reaction>
</comment>